<proteinExistence type="predicted"/>
<reference evidence="2 3" key="1">
    <citation type="submission" date="2016-11" db="EMBL/GenBank/DDBJ databases">
        <title>Mixed transmission modes and dynamic genome evolution in an obligate animal-bacterial symbiosis.</title>
        <authorList>
            <person name="Russell S.L."/>
            <person name="Corbett-Detig R.B."/>
            <person name="Cavanaugh C.M."/>
        </authorList>
    </citation>
    <scope>NUCLEOTIDE SEQUENCE [LARGE SCALE GENOMIC DNA]</scope>
    <source>
        <strain evidence="2">Se-Cadez</strain>
    </source>
</reference>
<dbReference type="InterPro" id="IPR050706">
    <property type="entry name" value="Cyclic-di-GMP_PDE-like"/>
</dbReference>
<gene>
    <name evidence="2" type="ORF">BOW51_05020</name>
</gene>
<evidence type="ECO:0000313" key="2">
    <source>
        <dbReference type="EMBL" id="OOZ36898.1"/>
    </source>
</evidence>
<dbReference type="Proteomes" id="UP000190896">
    <property type="component" value="Unassembled WGS sequence"/>
</dbReference>
<dbReference type="InterPro" id="IPR001633">
    <property type="entry name" value="EAL_dom"/>
</dbReference>
<feature type="domain" description="EAL" evidence="1">
    <location>
        <begin position="1"/>
        <end position="168"/>
    </location>
</feature>
<dbReference type="SMART" id="SM00052">
    <property type="entry name" value="EAL"/>
    <property type="match status" value="1"/>
</dbReference>
<dbReference type="InterPro" id="IPR035919">
    <property type="entry name" value="EAL_sf"/>
</dbReference>
<sequence>MKLRVNVNLSSRQLALGLTTNEVKSILEESGVDPNLVTLEITEGMMLEGGEETLDWLAEMKEMGLGLAIDDFGTGYSSLSYLKRYPMDILKIDRSFISGIPSSKGDATLVEAIVSMARSLGLKVVAEGIESAEQLEFLQRLGCELGQGVPVQQADLERGDCKNGNDAPQVE</sequence>
<evidence type="ECO:0000259" key="1">
    <source>
        <dbReference type="PROSITE" id="PS50883"/>
    </source>
</evidence>
<organism evidence="2 3">
    <name type="scientific">Solemya velesiana gill symbiont</name>
    <dbReference type="NCBI Taxonomy" id="1918948"/>
    <lineage>
        <taxon>Bacteria</taxon>
        <taxon>Pseudomonadati</taxon>
        <taxon>Pseudomonadota</taxon>
        <taxon>Gammaproteobacteria</taxon>
        <taxon>sulfur-oxidizing symbionts</taxon>
    </lineage>
</organism>
<name>A0A1T2KVK1_9GAMM</name>
<dbReference type="Pfam" id="PF00563">
    <property type="entry name" value="EAL"/>
    <property type="match status" value="1"/>
</dbReference>
<dbReference type="GO" id="GO:0071111">
    <property type="term" value="F:cyclic-guanylate-specific phosphodiesterase activity"/>
    <property type="evidence" value="ECO:0007669"/>
    <property type="project" value="InterPro"/>
</dbReference>
<comment type="caution">
    <text evidence="2">The sequence shown here is derived from an EMBL/GenBank/DDBJ whole genome shotgun (WGS) entry which is preliminary data.</text>
</comment>
<dbReference type="PANTHER" id="PTHR33121:SF70">
    <property type="entry name" value="SIGNALING PROTEIN YKOW"/>
    <property type="match status" value="1"/>
</dbReference>
<dbReference type="CDD" id="cd01948">
    <property type="entry name" value="EAL"/>
    <property type="match status" value="1"/>
</dbReference>
<dbReference type="PROSITE" id="PS50883">
    <property type="entry name" value="EAL"/>
    <property type="match status" value="1"/>
</dbReference>
<dbReference type="SUPFAM" id="SSF141868">
    <property type="entry name" value="EAL domain-like"/>
    <property type="match status" value="1"/>
</dbReference>
<dbReference type="Gene3D" id="3.20.20.450">
    <property type="entry name" value="EAL domain"/>
    <property type="match status" value="1"/>
</dbReference>
<accession>A0A1T2KVK1</accession>
<dbReference type="PANTHER" id="PTHR33121">
    <property type="entry name" value="CYCLIC DI-GMP PHOSPHODIESTERASE PDEF"/>
    <property type="match status" value="1"/>
</dbReference>
<dbReference type="EMBL" id="MPRJ01000023">
    <property type="protein sequence ID" value="OOZ36898.1"/>
    <property type="molecule type" value="Genomic_DNA"/>
</dbReference>
<dbReference type="OrthoDB" id="9812358at2"/>
<protein>
    <recommendedName>
        <fullName evidence="1">EAL domain-containing protein</fullName>
    </recommendedName>
</protein>
<dbReference type="AlphaFoldDB" id="A0A1T2KVK1"/>
<keyword evidence="3" id="KW-1185">Reference proteome</keyword>
<evidence type="ECO:0000313" key="3">
    <source>
        <dbReference type="Proteomes" id="UP000190896"/>
    </source>
</evidence>